<dbReference type="PROSITE" id="PS51464">
    <property type="entry name" value="SIS"/>
    <property type="match status" value="1"/>
</dbReference>
<dbReference type="EMBL" id="DTIB01000068">
    <property type="protein sequence ID" value="HGB24978.1"/>
    <property type="molecule type" value="Genomic_DNA"/>
</dbReference>
<keyword evidence="2" id="KW-0413">Isomerase</keyword>
<dbReference type="PANTHER" id="PTHR30390">
    <property type="entry name" value="SEDOHEPTULOSE 7-PHOSPHATE ISOMERASE / DNAA INITIATOR-ASSOCIATING FACTOR FOR REPLICATION INITIATION"/>
    <property type="match status" value="1"/>
</dbReference>
<reference evidence="2" key="1">
    <citation type="journal article" date="2020" name="mSystems">
        <title>Genome- and Community-Level Interaction Insights into Carbon Utilization and Element Cycling Functions of Hydrothermarchaeota in Hydrothermal Sediment.</title>
        <authorList>
            <person name="Zhou Z."/>
            <person name="Liu Y."/>
            <person name="Xu W."/>
            <person name="Pan J."/>
            <person name="Luo Z.H."/>
            <person name="Li M."/>
        </authorList>
    </citation>
    <scope>NUCLEOTIDE SEQUENCE [LARGE SCALE GENOMIC DNA]</scope>
    <source>
        <strain evidence="2">SpSt-8</strain>
    </source>
</reference>
<dbReference type="NCBIfam" id="NF002805">
    <property type="entry name" value="PRK02947.1"/>
    <property type="match status" value="1"/>
</dbReference>
<dbReference type="PANTHER" id="PTHR30390:SF7">
    <property type="entry name" value="PHOSPHOHEPTOSE ISOMERASE"/>
    <property type="match status" value="1"/>
</dbReference>
<organism evidence="2">
    <name type="scientific">Thermofilum pendens</name>
    <dbReference type="NCBI Taxonomy" id="2269"/>
    <lineage>
        <taxon>Archaea</taxon>
        <taxon>Thermoproteota</taxon>
        <taxon>Thermoprotei</taxon>
        <taxon>Thermofilales</taxon>
        <taxon>Thermofilaceae</taxon>
        <taxon>Thermofilum</taxon>
    </lineage>
</organism>
<sequence length="250" mass="27477">MSSHLPASYERYTGIVTDLLRRVVEEERENIEKAADLMVDSLSKDCFIHVFGTGHSMMMAVEMFYRAGGLVRVYPLLDLSISALNGAIKSTLLERLSGYADILLNAAGVKPGSTLIVVSNSGKNAVPVEMAVSARRRGLHVVGITSVEFSRRVPPENPLGKKLYEVVDVTIDNKVPEGDAAYEVTALGIRVAPVSTIVNSFILQLLNIRTVEKMIERGLTPEVWISANVPGGIEKNMKYLEKYFEVIKPL</sequence>
<comment type="caution">
    <text evidence="2">The sequence shown here is derived from an EMBL/GenBank/DDBJ whole genome shotgun (WGS) entry which is preliminary data.</text>
</comment>
<proteinExistence type="predicted"/>
<dbReference type="SUPFAM" id="SSF53697">
    <property type="entry name" value="SIS domain"/>
    <property type="match status" value="1"/>
</dbReference>
<dbReference type="Gene3D" id="3.40.50.10490">
    <property type="entry name" value="Glucose-6-phosphate isomerase like protein, domain 1"/>
    <property type="match status" value="1"/>
</dbReference>
<dbReference type="InterPro" id="IPR035472">
    <property type="entry name" value="RpiR-like_SIS"/>
</dbReference>
<protein>
    <submittedName>
        <fullName evidence="2">Sugar isomerase domain-containing protein</fullName>
    </submittedName>
</protein>
<accession>A0A7C3WJS9</accession>
<evidence type="ECO:0000259" key="1">
    <source>
        <dbReference type="PROSITE" id="PS51464"/>
    </source>
</evidence>
<dbReference type="InterPro" id="IPR050099">
    <property type="entry name" value="SIS_GmhA/DiaA_subfam"/>
</dbReference>
<dbReference type="InterPro" id="IPR001347">
    <property type="entry name" value="SIS_dom"/>
</dbReference>
<feature type="domain" description="SIS" evidence="1">
    <location>
        <begin position="38"/>
        <end position="221"/>
    </location>
</feature>
<dbReference type="Pfam" id="PF13580">
    <property type="entry name" value="SIS_2"/>
    <property type="match status" value="1"/>
</dbReference>
<name>A0A7C3WJS9_THEPE</name>
<dbReference type="GO" id="GO:0016853">
    <property type="term" value="F:isomerase activity"/>
    <property type="evidence" value="ECO:0007669"/>
    <property type="project" value="UniProtKB-KW"/>
</dbReference>
<dbReference type="AlphaFoldDB" id="A0A7C3WJS9"/>
<dbReference type="GO" id="GO:1901135">
    <property type="term" value="P:carbohydrate derivative metabolic process"/>
    <property type="evidence" value="ECO:0007669"/>
    <property type="project" value="InterPro"/>
</dbReference>
<dbReference type="InterPro" id="IPR046348">
    <property type="entry name" value="SIS_dom_sf"/>
</dbReference>
<gene>
    <name evidence="2" type="ORF">ENV88_02840</name>
</gene>
<evidence type="ECO:0000313" key="2">
    <source>
        <dbReference type="EMBL" id="HGB24978.1"/>
    </source>
</evidence>
<dbReference type="CDD" id="cd05013">
    <property type="entry name" value="SIS_RpiR"/>
    <property type="match status" value="1"/>
</dbReference>
<dbReference type="GO" id="GO:0097367">
    <property type="term" value="F:carbohydrate derivative binding"/>
    <property type="evidence" value="ECO:0007669"/>
    <property type="project" value="InterPro"/>
</dbReference>